<sequence>MKTTGNSKQGDTAPYTFNQSSLTRKGVKICVTKGENTGELIVKPKRAGQPKINKIELLDINGNKVTKPLSYSDTLTVKAYCTDMEGETVQFTLWEDDAKGEGHNTINSINKINAFPVPGTVKKGVAKANFNMATYTMASFMANIQVAKGDKNEGKTHEYYATAEYFGKLEASNNVNLKNPSHHPNPAPTSGNKSGATKPPAKQQPNQRPVPPLSAPKKDTYKTPVTPKAKTQSPDPQGKIISAEFVDMVGKPYKSMKFGTHVKAKIISKNMAGKTVRLKIWEDDISNVLLFEKDYILGGDETFITLFLTAQMRKDGDDWKEGNEQEYFLEIEYAGQSVDSEVINVNDSAPKIKVAEPAVSMTGVGTNKEGKNNEKGVCECEAKVRAFIRMVRVGEGTGELIKALKYDKETKKNETVYITHNFQSGYTTAFGGNKITDLSTHPQKNYGGSTAAGAYQVMRYTWWWLNGEELDDDKKKTGIYNKDHDYIKKYKISDFSAESQDKICIALMKAQRPNLIGVIIKNEIENAIQKDGCFIWASLPENNDKSHYKYKGKLQPATPLKVCIEHYNKFLKEELSDISPLHLKKGFLKDFDYDCCTGRTKNDKPSLIGDCQHCKQDHYDVTDKVKWQTQFDSKWGNSKAQGIACKKTCDDILNKVGLASTSKVEVDKYQTAMENKNHTSLIINTSVSKEAIQYIDDQLNDEKPVQVGVDHALNYKGGALNEGTTDHFVVIIGKGCDNGKIYYRFYDVGTKYENKGASKNNKLFLENDYSLKGTTVYSGQTYTVTQVRKNKKK</sequence>
<reference evidence="2 3" key="1">
    <citation type="submission" date="2014-07" db="EMBL/GenBank/DDBJ databases">
        <title>Genome of Chryseobacterium luteum DSM 18605.</title>
        <authorList>
            <person name="Stropko S.J."/>
            <person name="Pipes S.E."/>
            <person name="Newman J.D."/>
        </authorList>
    </citation>
    <scope>NUCLEOTIDE SEQUENCE [LARGE SCALE GENOMIC DNA]</scope>
    <source>
        <strain evidence="2 3">DSM 18605</strain>
    </source>
</reference>
<dbReference type="eggNOG" id="COG3179">
    <property type="taxonomic scope" value="Bacteria"/>
</dbReference>
<dbReference type="EMBL" id="JPRO01000037">
    <property type="protein sequence ID" value="KFE96950.1"/>
    <property type="molecule type" value="Genomic_DNA"/>
</dbReference>
<keyword evidence="3" id="KW-1185">Reference proteome</keyword>
<feature type="region of interest" description="Disordered" evidence="1">
    <location>
        <begin position="174"/>
        <end position="239"/>
    </location>
</feature>
<comment type="caution">
    <text evidence="2">The sequence shown here is derived from an EMBL/GenBank/DDBJ whole genome shotgun (WGS) entry which is preliminary data.</text>
</comment>
<dbReference type="RefSeq" id="WP_034708039.1">
    <property type="nucleotide sequence ID" value="NZ_JPRO01000037.1"/>
</dbReference>
<protein>
    <submittedName>
        <fullName evidence="2">Uncharacterized protein</fullName>
    </submittedName>
</protein>
<evidence type="ECO:0000256" key="1">
    <source>
        <dbReference type="SAM" id="MobiDB-lite"/>
    </source>
</evidence>
<proteinExistence type="predicted"/>
<gene>
    <name evidence="2" type="ORF">IX38_22365</name>
</gene>
<dbReference type="OrthoDB" id="961266at2"/>
<evidence type="ECO:0000313" key="3">
    <source>
        <dbReference type="Proteomes" id="UP000028703"/>
    </source>
</evidence>
<dbReference type="Proteomes" id="UP000028703">
    <property type="component" value="Unassembled WGS sequence"/>
</dbReference>
<name>A0A085YXN7_9FLAO</name>
<evidence type="ECO:0000313" key="2">
    <source>
        <dbReference type="EMBL" id="KFE96950.1"/>
    </source>
</evidence>
<dbReference type="Gene3D" id="1.10.530.10">
    <property type="match status" value="1"/>
</dbReference>
<organism evidence="2 3">
    <name type="scientific">Chryseobacterium luteum</name>
    <dbReference type="NCBI Taxonomy" id="421531"/>
    <lineage>
        <taxon>Bacteria</taxon>
        <taxon>Pseudomonadati</taxon>
        <taxon>Bacteroidota</taxon>
        <taxon>Flavobacteriia</taxon>
        <taxon>Flavobacteriales</taxon>
        <taxon>Weeksellaceae</taxon>
        <taxon>Chryseobacterium group</taxon>
        <taxon>Chryseobacterium</taxon>
    </lineage>
</organism>
<dbReference type="CDD" id="cd00736">
    <property type="entry name" value="lambda_lys-like"/>
    <property type="match status" value="1"/>
</dbReference>
<dbReference type="STRING" id="421531.IX38_22365"/>
<dbReference type="InterPro" id="IPR023346">
    <property type="entry name" value="Lysozyme-like_dom_sf"/>
</dbReference>
<accession>A0A085YXN7</accession>
<dbReference type="AlphaFoldDB" id="A0A085YXN7"/>
<dbReference type="eggNOG" id="COG1388">
    <property type="taxonomic scope" value="Bacteria"/>
</dbReference>
<dbReference type="SUPFAM" id="SSF53955">
    <property type="entry name" value="Lysozyme-like"/>
    <property type="match status" value="1"/>
</dbReference>